<dbReference type="EMBL" id="FNPH01000007">
    <property type="protein sequence ID" value="SDZ19911.1"/>
    <property type="molecule type" value="Genomic_DNA"/>
</dbReference>
<feature type="transmembrane region" description="Helical" evidence="1">
    <location>
        <begin position="6"/>
        <end position="24"/>
    </location>
</feature>
<organism evidence="2 3">
    <name type="scientific">Micromonospora pattaloongensis</name>
    <dbReference type="NCBI Taxonomy" id="405436"/>
    <lineage>
        <taxon>Bacteria</taxon>
        <taxon>Bacillati</taxon>
        <taxon>Actinomycetota</taxon>
        <taxon>Actinomycetes</taxon>
        <taxon>Micromonosporales</taxon>
        <taxon>Micromonosporaceae</taxon>
        <taxon>Micromonospora</taxon>
    </lineage>
</organism>
<feature type="transmembrane region" description="Helical" evidence="1">
    <location>
        <begin position="111"/>
        <end position="130"/>
    </location>
</feature>
<dbReference type="OrthoDB" id="3402356at2"/>
<reference evidence="3" key="1">
    <citation type="submission" date="2016-10" db="EMBL/GenBank/DDBJ databases">
        <authorList>
            <person name="Varghese N."/>
            <person name="Submissions S."/>
        </authorList>
    </citation>
    <scope>NUCLEOTIDE SEQUENCE [LARGE SCALE GENOMIC DNA]</scope>
    <source>
        <strain evidence="3">DSM 45245</strain>
    </source>
</reference>
<name>A0A1H3R3P2_9ACTN</name>
<keyword evidence="1" id="KW-0812">Transmembrane</keyword>
<feature type="transmembrane region" description="Helical" evidence="1">
    <location>
        <begin position="87"/>
        <end position="105"/>
    </location>
</feature>
<dbReference type="STRING" id="405436.SAMN05444365_10721"/>
<dbReference type="Proteomes" id="UP000242415">
    <property type="component" value="Unassembled WGS sequence"/>
</dbReference>
<gene>
    <name evidence="2" type="ORF">SAMN05444365_10721</name>
</gene>
<evidence type="ECO:0000313" key="3">
    <source>
        <dbReference type="Proteomes" id="UP000242415"/>
    </source>
</evidence>
<keyword evidence="3" id="KW-1185">Reference proteome</keyword>
<feature type="transmembrane region" description="Helical" evidence="1">
    <location>
        <begin position="36"/>
        <end position="55"/>
    </location>
</feature>
<accession>A0A1H3R3P2</accession>
<protein>
    <submittedName>
        <fullName evidence="2">Uncharacterized protein</fullName>
    </submittedName>
</protein>
<keyword evidence="1" id="KW-0472">Membrane</keyword>
<feature type="transmembrane region" description="Helical" evidence="1">
    <location>
        <begin position="61"/>
        <end position="80"/>
    </location>
</feature>
<sequence length="149" mass="14915">MTVATIVGGVLALFVAVAAFIYLGRRRTTPQALGRALRLLAFGATLGIAIALVPATTSDSGASAAYLLGVPMAVAVLPLVADLTGRAVGITTALGALVLLAWGLILGLGDGVYFVIPALVLGVAAVASITPRRGMSARNHGGQTVRAPE</sequence>
<proteinExistence type="predicted"/>
<evidence type="ECO:0000256" key="1">
    <source>
        <dbReference type="SAM" id="Phobius"/>
    </source>
</evidence>
<dbReference type="AlphaFoldDB" id="A0A1H3R3P2"/>
<dbReference type="RefSeq" id="WP_091558925.1">
    <property type="nucleotide sequence ID" value="NZ_FNPH01000007.1"/>
</dbReference>
<keyword evidence="1" id="KW-1133">Transmembrane helix</keyword>
<evidence type="ECO:0000313" key="2">
    <source>
        <dbReference type="EMBL" id="SDZ19911.1"/>
    </source>
</evidence>